<dbReference type="InterPro" id="IPR052045">
    <property type="entry name" value="Sulfur_Carrier/Prot_Modifier"/>
</dbReference>
<dbReference type="RefSeq" id="WP_103079465.1">
    <property type="nucleotide sequence ID" value="NZ_AZRM01000063.1"/>
</dbReference>
<dbReference type="PANTHER" id="PTHR38031">
    <property type="entry name" value="SULFUR CARRIER PROTEIN SLR0821-RELATED"/>
    <property type="match status" value="1"/>
</dbReference>
<proteinExistence type="predicted"/>
<dbReference type="AlphaFoldDB" id="A0A2K1P3W7"/>
<dbReference type="Proteomes" id="UP000236199">
    <property type="component" value="Unassembled WGS sequence"/>
</dbReference>
<comment type="caution">
    <text evidence="1">The sequence shown here is derived from an EMBL/GenBank/DDBJ whole genome shotgun (WGS) entry which is preliminary data.</text>
</comment>
<accession>A0A2K1P3W7</accession>
<dbReference type="InterPro" id="IPR010038">
    <property type="entry name" value="MoaD_arc-typ"/>
</dbReference>
<dbReference type="InterPro" id="IPR016155">
    <property type="entry name" value="Mopterin_synth/thiamin_S_b"/>
</dbReference>
<dbReference type="NCBIfam" id="TIGR01687">
    <property type="entry name" value="moaD_arch"/>
    <property type="match status" value="1"/>
</dbReference>
<evidence type="ECO:0000313" key="2">
    <source>
        <dbReference type="Proteomes" id="UP000236199"/>
    </source>
</evidence>
<dbReference type="InterPro" id="IPR012675">
    <property type="entry name" value="Beta-grasp_dom_sf"/>
</dbReference>
<evidence type="ECO:0000313" key="1">
    <source>
        <dbReference type="EMBL" id="PNR97483.1"/>
    </source>
</evidence>
<keyword evidence="2" id="KW-1185">Reference proteome</keyword>
<dbReference type="OrthoDB" id="2112016at2"/>
<dbReference type="InterPro" id="IPR003749">
    <property type="entry name" value="ThiS/MoaD-like"/>
</dbReference>
<dbReference type="Gene3D" id="3.10.20.30">
    <property type="match status" value="1"/>
</dbReference>
<dbReference type="EMBL" id="AZRM01000063">
    <property type="protein sequence ID" value="PNR97483.1"/>
    <property type="molecule type" value="Genomic_DNA"/>
</dbReference>
<dbReference type="Pfam" id="PF02597">
    <property type="entry name" value="ThiS"/>
    <property type="match status" value="1"/>
</dbReference>
<gene>
    <name evidence="1" type="ORF">X928_09545</name>
</gene>
<dbReference type="SUPFAM" id="SSF54285">
    <property type="entry name" value="MoaD/ThiS"/>
    <property type="match status" value="1"/>
</dbReference>
<name>A0A2K1P3W7_9BACT</name>
<reference evidence="1 2" key="1">
    <citation type="submission" date="2013-12" db="EMBL/GenBank/DDBJ databases">
        <title>Comparative genomics of Petrotoga isolates.</title>
        <authorList>
            <person name="Nesbo C.L."/>
            <person name="Charchuk R."/>
            <person name="Chow K."/>
        </authorList>
    </citation>
    <scope>NUCLEOTIDE SEQUENCE [LARGE SCALE GENOMIC DNA]</scope>
    <source>
        <strain evidence="1 2">DSM 10691</strain>
    </source>
</reference>
<organism evidence="1 2">
    <name type="scientific">Petrotoga miotherma DSM 10691</name>
    <dbReference type="NCBI Taxonomy" id="1434326"/>
    <lineage>
        <taxon>Bacteria</taxon>
        <taxon>Thermotogati</taxon>
        <taxon>Thermotogota</taxon>
        <taxon>Thermotogae</taxon>
        <taxon>Petrotogales</taxon>
        <taxon>Petrotogaceae</taxon>
        <taxon>Petrotoga</taxon>
    </lineage>
</organism>
<dbReference type="PANTHER" id="PTHR38031:SF1">
    <property type="entry name" value="SULFUR CARRIER PROTEIN CYSO"/>
    <property type="match status" value="1"/>
</dbReference>
<sequence length="91" mass="10565">MKIKFFSLIKFDLKKDEVDYQLSESKTIKEIMKLLDQEFDNYFSRKLLKDEELKSGTIILLNGRNVRHLQGLDTLVENKDEITIFPPSGGG</sequence>
<protein>
    <submittedName>
        <fullName evidence="1">Molybdenum biosynthesis protein MoaD</fullName>
    </submittedName>
</protein>